<dbReference type="AlphaFoldDB" id="A0A9X3EBA1"/>
<keyword evidence="2" id="KW-1185">Reference proteome</keyword>
<sequence length="104" mass="11514">MSGDEMLGKVSKAEWQAAYADDVKEVFSDRVVVYSDGNHVRFAFGRKGAPTSPDLLQRETAKFHVGVTVGLNALLPLIDDLVEWRRLYLQGSRTSPPDEHGPIS</sequence>
<gene>
    <name evidence="1" type="ORF">OSH07_10570</name>
</gene>
<dbReference type="EMBL" id="JAPKNK010000003">
    <property type="protein sequence ID" value="MCX5569635.1"/>
    <property type="molecule type" value="Genomic_DNA"/>
</dbReference>
<dbReference type="Proteomes" id="UP001144805">
    <property type="component" value="Unassembled WGS sequence"/>
</dbReference>
<protein>
    <submittedName>
        <fullName evidence="1">Uncharacterized protein</fullName>
    </submittedName>
</protein>
<reference evidence="1" key="1">
    <citation type="submission" date="2022-11" db="EMBL/GenBank/DDBJ databases">
        <title>Biodiversity and phylogenetic relationships of bacteria.</title>
        <authorList>
            <person name="Machado R.A.R."/>
            <person name="Bhat A."/>
            <person name="Loulou A."/>
            <person name="Kallel S."/>
        </authorList>
    </citation>
    <scope>NUCLEOTIDE SEQUENCE</scope>
    <source>
        <strain evidence="1">K-TC2</strain>
    </source>
</reference>
<evidence type="ECO:0000313" key="2">
    <source>
        <dbReference type="Proteomes" id="UP001144805"/>
    </source>
</evidence>
<organism evidence="1 2">
    <name type="scientific">Kaistia nematophila</name>
    <dbReference type="NCBI Taxonomy" id="2994654"/>
    <lineage>
        <taxon>Bacteria</taxon>
        <taxon>Pseudomonadati</taxon>
        <taxon>Pseudomonadota</taxon>
        <taxon>Alphaproteobacteria</taxon>
        <taxon>Hyphomicrobiales</taxon>
        <taxon>Kaistiaceae</taxon>
        <taxon>Kaistia</taxon>
    </lineage>
</organism>
<comment type="caution">
    <text evidence="1">The sequence shown here is derived from an EMBL/GenBank/DDBJ whole genome shotgun (WGS) entry which is preliminary data.</text>
</comment>
<dbReference type="RefSeq" id="WP_266338595.1">
    <property type="nucleotide sequence ID" value="NZ_JAPKNK010000003.1"/>
</dbReference>
<proteinExistence type="predicted"/>
<accession>A0A9X3EBA1</accession>
<name>A0A9X3EBA1_9HYPH</name>
<evidence type="ECO:0000313" key="1">
    <source>
        <dbReference type="EMBL" id="MCX5569635.1"/>
    </source>
</evidence>